<keyword evidence="3" id="KW-0732">Signal</keyword>
<keyword evidence="2" id="KW-0472">Membrane</keyword>
<feature type="region of interest" description="Disordered" evidence="1">
    <location>
        <begin position="81"/>
        <end position="129"/>
    </location>
</feature>
<feature type="signal peptide" evidence="3">
    <location>
        <begin position="1"/>
        <end position="28"/>
    </location>
</feature>
<protein>
    <recommendedName>
        <fullName evidence="6">Lipopolysaccharide assembly protein A domain-containing protein</fullName>
    </recommendedName>
</protein>
<dbReference type="AlphaFoldDB" id="A0AA38SJ38"/>
<keyword evidence="2" id="KW-0812">Transmembrane</keyword>
<gene>
    <name evidence="4" type="ORF">NKR19_g1068</name>
</gene>
<sequence>MSLPFRQSVPMRIFVSTLLLVLAGTAQASPISARENQRTVAGVTLAIILGSVFGGLIIAFALFGLWLWRKIKKNKLLEAEEARAREEGRTSADTVVEGRDNELRAIEQRGRGGDGGLDKTTAETRQTAV</sequence>
<evidence type="ECO:0000256" key="2">
    <source>
        <dbReference type="SAM" id="Phobius"/>
    </source>
</evidence>
<evidence type="ECO:0008006" key="6">
    <source>
        <dbReference type="Google" id="ProtNLM"/>
    </source>
</evidence>
<comment type="caution">
    <text evidence="4">The sequence shown here is derived from an EMBL/GenBank/DDBJ whole genome shotgun (WGS) entry which is preliminary data.</text>
</comment>
<accession>A0AA38SJ38</accession>
<evidence type="ECO:0000256" key="3">
    <source>
        <dbReference type="SAM" id="SignalP"/>
    </source>
</evidence>
<dbReference type="Proteomes" id="UP001174691">
    <property type="component" value="Unassembled WGS sequence"/>
</dbReference>
<evidence type="ECO:0000313" key="4">
    <source>
        <dbReference type="EMBL" id="KAJ9164771.1"/>
    </source>
</evidence>
<dbReference type="EMBL" id="JANBVN010000009">
    <property type="protein sequence ID" value="KAJ9164771.1"/>
    <property type="molecule type" value="Genomic_DNA"/>
</dbReference>
<keyword evidence="2" id="KW-1133">Transmembrane helix</keyword>
<feature type="compositionally biased region" description="Basic and acidic residues" evidence="1">
    <location>
        <begin position="81"/>
        <end position="122"/>
    </location>
</feature>
<evidence type="ECO:0000313" key="5">
    <source>
        <dbReference type="Proteomes" id="UP001174691"/>
    </source>
</evidence>
<organism evidence="4 5">
    <name type="scientific">Coniochaeta hoffmannii</name>
    <dbReference type="NCBI Taxonomy" id="91930"/>
    <lineage>
        <taxon>Eukaryota</taxon>
        <taxon>Fungi</taxon>
        <taxon>Dikarya</taxon>
        <taxon>Ascomycota</taxon>
        <taxon>Pezizomycotina</taxon>
        <taxon>Sordariomycetes</taxon>
        <taxon>Sordariomycetidae</taxon>
        <taxon>Coniochaetales</taxon>
        <taxon>Coniochaetaceae</taxon>
        <taxon>Coniochaeta</taxon>
    </lineage>
</organism>
<feature type="chain" id="PRO_5041433009" description="Lipopolysaccharide assembly protein A domain-containing protein" evidence="3">
    <location>
        <begin position="29"/>
        <end position="129"/>
    </location>
</feature>
<name>A0AA38SJ38_9PEZI</name>
<evidence type="ECO:0000256" key="1">
    <source>
        <dbReference type="SAM" id="MobiDB-lite"/>
    </source>
</evidence>
<keyword evidence="5" id="KW-1185">Reference proteome</keyword>
<feature type="transmembrane region" description="Helical" evidence="2">
    <location>
        <begin position="44"/>
        <end position="68"/>
    </location>
</feature>
<reference evidence="4" key="1">
    <citation type="submission" date="2022-07" db="EMBL/GenBank/DDBJ databases">
        <title>Fungi with potential for degradation of polypropylene.</title>
        <authorList>
            <person name="Gostincar C."/>
        </authorList>
    </citation>
    <scope>NUCLEOTIDE SEQUENCE</scope>
    <source>
        <strain evidence="4">EXF-13287</strain>
    </source>
</reference>
<proteinExistence type="predicted"/>